<dbReference type="PANTHER" id="PTHR37461:SF1">
    <property type="entry name" value="ANTI-SIGMA-K FACTOR RSKA"/>
    <property type="match status" value="1"/>
</dbReference>
<dbReference type="Proteomes" id="UP000571950">
    <property type="component" value="Unassembled WGS sequence"/>
</dbReference>
<dbReference type="PANTHER" id="PTHR37461">
    <property type="entry name" value="ANTI-SIGMA-K FACTOR RSKA"/>
    <property type="match status" value="1"/>
</dbReference>
<dbReference type="GO" id="GO:0016020">
    <property type="term" value="C:membrane"/>
    <property type="evidence" value="ECO:0007669"/>
    <property type="project" value="UniProtKB-SubCell"/>
</dbReference>
<name>A0A7W6FND5_9SPHN</name>
<keyword evidence="3" id="KW-1133">Transmembrane helix</keyword>
<comment type="caution">
    <text evidence="5">The sequence shown here is derived from an EMBL/GenBank/DDBJ whole genome shotgun (WGS) entry which is preliminary data.</text>
</comment>
<dbReference type="Gene3D" id="1.10.10.1320">
    <property type="entry name" value="Anti-sigma factor, zinc-finger domain"/>
    <property type="match status" value="1"/>
</dbReference>
<dbReference type="InterPro" id="IPR041916">
    <property type="entry name" value="Anti_sigma_zinc_sf"/>
</dbReference>
<evidence type="ECO:0008006" key="7">
    <source>
        <dbReference type="Google" id="ProtNLM"/>
    </source>
</evidence>
<sequence>MTIDREMLAAYAEGQLDAADRARVEAALAADPALAAELAGHRALRERLRAHYAPVAEMPVPDRLIDAARSPARAGEVIDLDGARAKRAEKTRFSLPSRWIAGGGALAASLALGLLLGSRIGGGPVGSADGQLVAEGALDRALTAQLSAAEPQPVRILLSLRDADGRYCRIFETEALAGLACREEGRWAIERLQSGGGQPGGDYRQAGGAVGEIMAAAQALAPEGALDQREEAAARARNWE</sequence>
<keyword evidence="2" id="KW-0812">Transmembrane</keyword>
<dbReference type="GO" id="GO:0016989">
    <property type="term" value="F:sigma factor antagonist activity"/>
    <property type="evidence" value="ECO:0007669"/>
    <property type="project" value="TreeGrafter"/>
</dbReference>
<evidence type="ECO:0000256" key="4">
    <source>
        <dbReference type="ARBA" id="ARBA00023136"/>
    </source>
</evidence>
<accession>A0A7W6FND5</accession>
<keyword evidence="6" id="KW-1185">Reference proteome</keyword>
<dbReference type="InterPro" id="IPR051474">
    <property type="entry name" value="Anti-sigma-K/W_factor"/>
</dbReference>
<comment type="subcellular location">
    <subcellularLocation>
        <location evidence="1">Membrane</location>
        <topology evidence="1">Single-pass membrane protein</topology>
    </subcellularLocation>
</comment>
<evidence type="ECO:0000256" key="3">
    <source>
        <dbReference type="ARBA" id="ARBA00022989"/>
    </source>
</evidence>
<gene>
    <name evidence="5" type="ORF">GGR43_000111</name>
</gene>
<evidence type="ECO:0000313" key="6">
    <source>
        <dbReference type="Proteomes" id="UP000571950"/>
    </source>
</evidence>
<keyword evidence="4" id="KW-0472">Membrane</keyword>
<dbReference type="GO" id="GO:0006417">
    <property type="term" value="P:regulation of translation"/>
    <property type="evidence" value="ECO:0007669"/>
    <property type="project" value="TreeGrafter"/>
</dbReference>
<proteinExistence type="predicted"/>
<dbReference type="AlphaFoldDB" id="A0A7W6FND5"/>
<dbReference type="RefSeq" id="WP_188069998.1">
    <property type="nucleotide sequence ID" value="NZ_JACIDT010000001.1"/>
</dbReference>
<protein>
    <recommendedName>
        <fullName evidence="7">Anti-sigma factor</fullName>
    </recommendedName>
</protein>
<evidence type="ECO:0000256" key="1">
    <source>
        <dbReference type="ARBA" id="ARBA00004167"/>
    </source>
</evidence>
<reference evidence="5 6" key="1">
    <citation type="submission" date="2020-08" db="EMBL/GenBank/DDBJ databases">
        <title>Genomic Encyclopedia of Type Strains, Phase IV (KMG-IV): sequencing the most valuable type-strain genomes for metagenomic binning, comparative biology and taxonomic classification.</title>
        <authorList>
            <person name="Goeker M."/>
        </authorList>
    </citation>
    <scope>NUCLEOTIDE SEQUENCE [LARGE SCALE GENOMIC DNA]</scope>
    <source>
        <strain evidence="5 6">DSM 26189</strain>
    </source>
</reference>
<evidence type="ECO:0000256" key="2">
    <source>
        <dbReference type="ARBA" id="ARBA00022692"/>
    </source>
</evidence>
<organism evidence="5 6">
    <name type="scientific">Sphingobium jiangsuense</name>
    <dbReference type="NCBI Taxonomy" id="870476"/>
    <lineage>
        <taxon>Bacteria</taxon>
        <taxon>Pseudomonadati</taxon>
        <taxon>Pseudomonadota</taxon>
        <taxon>Alphaproteobacteria</taxon>
        <taxon>Sphingomonadales</taxon>
        <taxon>Sphingomonadaceae</taxon>
        <taxon>Sphingobium</taxon>
    </lineage>
</organism>
<dbReference type="EMBL" id="JACIDT010000001">
    <property type="protein sequence ID" value="MBB3924417.1"/>
    <property type="molecule type" value="Genomic_DNA"/>
</dbReference>
<evidence type="ECO:0000313" key="5">
    <source>
        <dbReference type="EMBL" id="MBB3924417.1"/>
    </source>
</evidence>